<dbReference type="PROSITE" id="PS50088">
    <property type="entry name" value="ANK_REPEAT"/>
    <property type="match status" value="1"/>
</dbReference>
<evidence type="ECO:0000256" key="3">
    <source>
        <dbReference type="PROSITE-ProRule" id="PRU00023"/>
    </source>
</evidence>
<dbReference type="PROSITE" id="PS50297">
    <property type="entry name" value="ANK_REP_REGION"/>
    <property type="match status" value="1"/>
</dbReference>
<keyword evidence="2 3" id="KW-0040">ANK repeat</keyword>
<evidence type="ECO:0000313" key="7">
    <source>
        <dbReference type="Proteomes" id="UP000355283"/>
    </source>
</evidence>
<feature type="repeat" description="ANK" evidence="3">
    <location>
        <begin position="212"/>
        <end position="244"/>
    </location>
</feature>
<dbReference type="PANTHER" id="PTHR24173:SF74">
    <property type="entry name" value="ANKYRIN REPEAT DOMAIN-CONTAINING PROTEIN 16"/>
    <property type="match status" value="1"/>
</dbReference>
<organism evidence="6 7">
    <name type="scientific">Nannochloropsis salina CCMP1776</name>
    <dbReference type="NCBI Taxonomy" id="1027361"/>
    <lineage>
        <taxon>Eukaryota</taxon>
        <taxon>Sar</taxon>
        <taxon>Stramenopiles</taxon>
        <taxon>Ochrophyta</taxon>
        <taxon>Eustigmatophyceae</taxon>
        <taxon>Eustigmatales</taxon>
        <taxon>Monodopsidaceae</taxon>
        <taxon>Microchloropsis</taxon>
        <taxon>Microchloropsis salina</taxon>
    </lineage>
</organism>
<feature type="region of interest" description="Disordered" evidence="4">
    <location>
        <begin position="246"/>
        <end position="279"/>
    </location>
</feature>
<keyword evidence="5" id="KW-0732">Signal</keyword>
<dbReference type="Gene3D" id="1.25.40.20">
    <property type="entry name" value="Ankyrin repeat-containing domain"/>
    <property type="match status" value="1"/>
</dbReference>
<accession>A0A4D9CVX8</accession>
<dbReference type="AlphaFoldDB" id="A0A4D9CVX8"/>
<dbReference type="SMART" id="SM00248">
    <property type="entry name" value="ANK"/>
    <property type="match status" value="4"/>
</dbReference>
<feature type="chain" id="PRO_5020025487" evidence="5">
    <location>
        <begin position="38"/>
        <end position="372"/>
    </location>
</feature>
<comment type="caution">
    <text evidence="6">The sequence shown here is derived from an EMBL/GenBank/DDBJ whole genome shotgun (WGS) entry which is preliminary data.</text>
</comment>
<feature type="region of interest" description="Disordered" evidence="4">
    <location>
        <begin position="108"/>
        <end position="136"/>
    </location>
</feature>
<dbReference type="InterPro" id="IPR002110">
    <property type="entry name" value="Ankyrin_rpt"/>
</dbReference>
<dbReference type="PANTHER" id="PTHR24173">
    <property type="entry name" value="ANKYRIN REPEAT CONTAINING"/>
    <property type="match status" value="1"/>
</dbReference>
<proteinExistence type="predicted"/>
<evidence type="ECO:0000256" key="5">
    <source>
        <dbReference type="SAM" id="SignalP"/>
    </source>
</evidence>
<dbReference type="Proteomes" id="UP000355283">
    <property type="component" value="Unassembled WGS sequence"/>
</dbReference>
<dbReference type="OrthoDB" id="188462at2759"/>
<gene>
    <name evidence="6" type="ORF">NSK_006377</name>
</gene>
<name>A0A4D9CVX8_9STRA</name>
<evidence type="ECO:0000256" key="1">
    <source>
        <dbReference type="ARBA" id="ARBA00022737"/>
    </source>
</evidence>
<dbReference type="EMBL" id="SDOX01000118">
    <property type="protein sequence ID" value="TFJ82257.1"/>
    <property type="molecule type" value="Genomic_DNA"/>
</dbReference>
<reference evidence="6 7" key="1">
    <citation type="submission" date="2019-01" db="EMBL/GenBank/DDBJ databases">
        <title>Nuclear Genome Assembly of the Microalgal Biofuel strain Nannochloropsis salina CCMP1776.</title>
        <authorList>
            <person name="Hovde B."/>
        </authorList>
    </citation>
    <scope>NUCLEOTIDE SEQUENCE [LARGE SCALE GENOMIC DNA]</scope>
    <source>
        <strain evidence="6 7">CCMP1776</strain>
    </source>
</reference>
<feature type="region of interest" description="Disordered" evidence="4">
    <location>
        <begin position="350"/>
        <end position="372"/>
    </location>
</feature>
<feature type="signal peptide" evidence="5">
    <location>
        <begin position="1"/>
        <end position="37"/>
    </location>
</feature>
<dbReference type="InterPro" id="IPR036770">
    <property type="entry name" value="Ankyrin_rpt-contain_sf"/>
</dbReference>
<evidence type="ECO:0000313" key="6">
    <source>
        <dbReference type="EMBL" id="TFJ82257.1"/>
    </source>
</evidence>
<keyword evidence="1" id="KW-0677">Repeat</keyword>
<feature type="compositionally biased region" description="Basic and acidic residues" evidence="4">
    <location>
        <begin position="113"/>
        <end position="132"/>
    </location>
</feature>
<keyword evidence="7" id="KW-1185">Reference proteome</keyword>
<evidence type="ECO:0000256" key="2">
    <source>
        <dbReference type="ARBA" id="ARBA00023043"/>
    </source>
</evidence>
<sequence>MMSSLLTISSRALALALAPSFLLLLTGPSNLLPPDHARVIFSASIARIGGNQRALATLVSQALLHYPDAVHAPPDFDIWPWVPPLLHASAGGNVELTEVLLQAGADPLRGSRRHLDPSSQDKDGDRVGRGGEGETPFYVACQGGHEEVVRRLGDVQAVREQEGRATNTGLMVASEGGHVRVVRYLLACLYAPHLPSSRSRLPPLDIDAQDARGASALHLACRRDRAEVVSLLLAAGASLEARVGGRAGRREGGRKGVREGGREGGMEGGRESGREGRKEDGIPCGYTAWEVLIAFDARKSVALLLSPATAPPSLRPSLGPSPWLALISAAIRSRLPDMLNLLLSLHARRQEQGGGEGRGRGRGVRVLPAPRL</sequence>
<dbReference type="PRINTS" id="PR01415">
    <property type="entry name" value="ANKYRIN"/>
</dbReference>
<protein>
    <submittedName>
        <fullName evidence="6">Uncharacterized protein</fullName>
    </submittedName>
</protein>
<dbReference type="Pfam" id="PF12796">
    <property type="entry name" value="Ank_2"/>
    <property type="match status" value="1"/>
</dbReference>
<dbReference type="Pfam" id="PF00023">
    <property type="entry name" value="Ank"/>
    <property type="match status" value="1"/>
</dbReference>
<evidence type="ECO:0000256" key="4">
    <source>
        <dbReference type="SAM" id="MobiDB-lite"/>
    </source>
</evidence>
<dbReference type="SUPFAM" id="SSF48403">
    <property type="entry name" value="Ankyrin repeat"/>
    <property type="match status" value="1"/>
</dbReference>
<feature type="compositionally biased region" description="Basic and acidic residues" evidence="4">
    <location>
        <begin position="248"/>
        <end position="279"/>
    </location>
</feature>